<protein>
    <recommendedName>
        <fullName evidence="3">ABC transporter permease</fullName>
    </recommendedName>
</protein>
<proteinExistence type="predicted"/>
<evidence type="ECO:0008006" key="3">
    <source>
        <dbReference type="Google" id="ProtNLM"/>
    </source>
</evidence>
<feature type="transmembrane region" description="Helical" evidence="1">
    <location>
        <begin position="130"/>
        <end position="154"/>
    </location>
</feature>
<evidence type="ECO:0000313" key="2">
    <source>
        <dbReference type="EMBL" id="VAW54885.1"/>
    </source>
</evidence>
<name>A0A3B0WGB8_9ZZZZ</name>
<keyword evidence="1" id="KW-0812">Transmembrane</keyword>
<feature type="transmembrane region" description="Helical" evidence="1">
    <location>
        <begin position="161"/>
        <end position="181"/>
    </location>
</feature>
<keyword evidence="1" id="KW-1133">Transmembrane helix</keyword>
<dbReference type="AlphaFoldDB" id="A0A3B0WGB8"/>
<evidence type="ECO:0000256" key="1">
    <source>
        <dbReference type="SAM" id="Phobius"/>
    </source>
</evidence>
<dbReference type="EMBL" id="UOFE01000044">
    <property type="protein sequence ID" value="VAW54885.1"/>
    <property type="molecule type" value="Genomic_DNA"/>
</dbReference>
<accession>A0A3B0WGB8</accession>
<sequence>MFSQVLTIARFTIIESLRNRLLLLTILVIGISFALVEFIGDLAITEHRVTQVAILAAFLRMSAVVMLTLFVVSSTVRELNDKTLEMILAMPIRRGNYYLGKLLGYFYIAFLVAVIFSVLLLLYADAEQVLIWMISLFLELVIVVALSLVMLFTFNQVPSALTGVFIIYGASRIVTSIFLMAKYPIIAHTSVAQQFMDSFIEMLTWLLPALHRFTQTEWLAYNTAEWSMLLPLFGQTLVYLAFLSFIALFDFYRKNF</sequence>
<reference evidence="2" key="1">
    <citation type="submission" date="2018-06" db="EMBL/GenBank/DDBJ databases">
        <authorList>
            <person name="Zhirakovskaya E."/>
        </authorList>
    </citation>
    <scope>NUCLEOTIDE SEQUENCE</scope>
</reference>
<organism evidence="2">
    <name type="scientific">hydrothermal vent metagenome</name>
    <dbReference type="NCBI Taxonomy" id="652676"/>
    <lineage>
        <taxon>unclassified sequences</taxon>
        <taxon>metagenomes</taxon>
        <taxon>ecological metagenomes</taxon>
    </lineage>
</organism>
<gene>
    <name evidence="2" type="ORF">MNBD_GAMMA05-1842</name>
</gene>
<feature type="transmembrane region" description="Helical" evidence="1">
    <location>
        <begin position="228"/>
        <end position="252"/>
    </location>
</feature>
<feature type="transmembrane region" description="Helical" evidence="1">
    <location>
        <begin position="102"/>
        <end position="124"/>
    </location>
</feature>
<keyword evidence="1" id="KW-0472">Membrane</keyword>
<feature type="transmembrane region" description="Helical" evidence="1">
    <location>
        <begin position="52"/>
        <end position="72"/>
    </location>
</feature>
<feature type="transmembrane region" description="Helical" evidence="1">
    <location>
        <begin position="21"/>
        <end position="40"/>
    </location>
</feature>